<dbReference type="InterPro" id="IPR046462">
    <property type="entry name" value="TerL_nuclease"/>
</dbReference>
<feature type="domain" description="Terminase large subunit-like endonuclease" evidence="2">
    <location>
        <begin position="312"/>
        <end position="601"/>
    </location>
</feature>
<evidence type="ECO:0000313" key="4">
    <source>
        <dbReference type="Proteomes" id="UP000093346"/>
    </source>
</evidence>
<evidence type="ECO:0000259" key="2">
    <source>
        <dbReference type="Pfam" id="PF20441"/>
    </source>
</evidence>
<dbReference type="EMBL" id="CP014907">
    <property type="protein sequence ID" value="ANZ59336.1"/>
    <property type="molecule type" value="Genomic_DNA"/>
</dbReference>
<dbReference type="InterPro" id="IPR005021">
    <property type="entry name" value="Terminase_largesu-like"/>
</dbReference>
<protein>
    <submittedName>
        <fullName evidence="3">Terminase</fullName>
    </submittedName>
</protein>
<feature type="domain" description="Terminase large subunit-like ATPase" evidence="1">
    <location>
        <begin position="100"/>
        <end position="287"/>
    </location>
</feature>
<dbReference type="Proteomes" id="UP000093346">
    <property type="component" value="Chromosome"/>
</dbReference>
<dbReference type="Pfam" id="PF03354">
    <property type="entry name" value="TerL_ATPase"/>
    <property type="match status" value="1"/>
</dbReference>
<dbReference type="KEGG" id="lle:AYR59_04615"/>
<name>A0AB33BCK3_9LACO</name>
<dbReference type="RefSeq" id="WP_065868703.1">
    <property type="nucleotide sequence ID" value="NZ_CP014907.1"/>
</dbReference>
<sequence>MKIDISKTKDVFAAYSQLDFSDIKKRYRDPATKYAFDVLERKILAGYHIQLACFRHVRDLQKQNTEDLPFFYDINSVARLLKFAEMCPEAESKQPVDLMDWQKFVLSMLIGWRGSNDNQKRFSRSIISIARHNGKTYLMAIVLCYSFLIESIGRNNLQFLVSSIDAKQSAQLMGYVKETLSTLFSAKTLRNLKNPFYKHNEKIGIDLKGLSSQSDKIIAKKTQNRIIRITFNSGSYDGFHFTTAIGDEFGSPDANDKKKLNSITSGQTMGVKSPQFIRISTAYEDPNVEFHQTEIAVLETIERDYQRDPDYYNYLVLDWAQDNDDETYKAETWAKSNPLINLPGFKESFLQSIEKERSASLVTASINSFKNKSMNLWTQTNDNSYLTLDDIESAIIDDFDIDGKDVYVGFDGSIGGDNSAIAFVYPYQENGEDKFHIEQYSWIPWHDNGSIEAKERADGLPYRELAKKGFCEVEPEPGVIDYESIFKWINAYIDDHQLNVLFFGIDNAAKGNYISTALVNSTSYPIMPISQIPSELSDPTEWLRREFINHKITIKNDPVFKKSLLNSIIRETRMGIRVDKGARRMRIDPVDATIDACYQAKLHFTDYAYADDIDNQIKRMSDEEVNDWYSNPENGLI</sequence>
<dbReference type="Gene3D" id="3.40.50.300">
    <property type="entry name" value="P-loop containing nucleotide triphosphate hydrolases"/>
    <property type="match status" value="1"/>
</dbReference>
<gene>
    <name evidence="3" type="ORF">AYR59_04615</name>
</gene>
<dbReference type="InterPro" id="IPR046461">
    <property type="entry name" value="TerL_ATPase"/>
</dbReference>
<evidence type="ECO:0000259" key="1">
    <source>
        <dbReference type="Pfam" id="PF03354"/>
    </source>
</evidence>
<organism evidence="3 4">
    <name type="scientific">Fructilactobacillus lindneri</name>
    <dbReference type="NCBI Taxonomy" id="53444"/>
    <lineage>
        <taxon>Bacteria</taxon>
        <taxon>Bacillati</taxon>
        <taxon>Bacillota</taxon>
        <taxon>Bacilli</taxon>
        <taxon>Lactobacillales</taxon>
        <taxon>Lactobacillaceae</taxon>
        <taxon>Fructilactobacillus</taxon>
    </lineage>
</organism>
<dbReference type="AlphaFoldDB" id="A0AB33BCK3"/>
<accession>A0AB33BCK3</accession>
<dbReference type="InterPro" id="IPR027417">
    <property type="entry name" value="P-loop_NTPase"/>
</dbReference>
<dbReference type="PANTHER" id="PTHR41287">
    <property type="match status" value="1"/>
</dbReference>
<dbReference type="Pfam" id="PF20441">
    <property type="entry name" value="TerL_nuclease"/>
    <property type="match status" value="1"/>
</dbReference>
<proteinExistence type="predicted"/>
<reference evidence="3 4" key="1">
    <citation type="submission" date="2016-03" db="EMBL/GenBank/DDBJ databases">
        <title>Pediococcus and Lactobacillus from brewery environment - whole genome sequencing and assembly.</title>
        <authorList>
            <person name="Behr J."/>
            <person name="Geissler A.J."/>
            <person name="Vogel R.F."/>
        </authorList>
    </citation>
    <scope>NUCLEOTIDE SEQUENCE [LARGE SCALE GENOMIC DNA]</scope>
    <source>
        <strain evidence="3 4">TMW 1.481</strain>
    </source>
</reference>
<evidence type="ECO:0000313" key="3">
    <source>
        <dbReference type="EMBL" id="ANZ59336.1"/>
    </source>
</evidence>
<dbReference type="PANTHER" id="PTHR41287:SF1">
    <property type="entry name" value="PROTEIN YMFN"/>
    <property type="match status" value="1"/>
</dbReference>
<dbReference type="GO" id="GO:0004519">
    <property type="term" value="F:endonuclease activity"/>
    <property type="evidence" value="ECO:0007669"/>
    <property type="project" value="InterPro"/>
</dbReference>